<reference evidence="2" key="1">
    <citation type="submission" date="2016-10" db="EMBL/GenBank/DDBJ databases">
        <authorList>
            <person name="Varghese N."/>
            <person name="Submissions S."/>
        </authorList>
    </citation>
    <scope>NUCLEOTIDE SEQUENCE [LARGE SCALE GENOMIC DNA]</scope>
    <source>
        <strain evidence="2">DSM 26424</strain>
    </source>
</reference>
<organism evidence="1 2">
    <name type="scientific">Salipiger marinus</name>
    <dbReference type="NCBI Taxonomy" id="555512"/>
    <lineage>
        <taxon>Bacteria</taxon>
        <taxon>Pseudomonadati</taxon>
        <taxon>Pseudomonadota</taxon>
        <taxon>Alphaproteobacteria</taxon>
        <taxon>Rhodobacterales</taxon>
        <taxon>Roseobacteraceae</taxon>
        <taxon>Salipiger</taxon>
    </lineage>
</organism>
<dbReference type="PANTHER" id="PTHR47328:SF1">
    <property type="entry name" value="RUTC FAMILY PROTEIN YOAB"/>
    <property type="match status" value="1"/>
</dbReference>
<dbReference type="Gene3D" id="3.30.1330.40">
    <property type="entry name" value="RutC-like"/>
    <property type="match status" value="1"/>
</dbReference>
<dbReference type="RefSeq" id="WP_089852286.1">
    <property type="nucleotide sequence ID" value="NZ_FNEJ01000042.1"/>
</dbReference>
<gene>
    <name evidence="1" type="ORF">SAMN04487993_10426</name>
</gene>
<dbReference type="SUPFAM" id="SSF55298">
    <property type="entry name" value="YjgF-like"/>
    <property type="match status" value="1"/>
</dbReference>
<protein>
    <submittedName>
        <fullName evidence="1">Enamine deaminase RidA, house cleaning of reactive enamine intermediates, YjgF/YER057c/UK114 family</fullName>
    </submittedName>
</protein>
<dbReference type="Proteomes" id="UP000199093">
    <property type="component" value="Unassembled WGS sequence"/>
</dbReference>
<dbReference type="Pfam" id="PF01042">
    <property type="entry name" value="Ribonuc_L-PSP"/>
    <property type="match status" value="1"/>
</dbReference>
<name>A0A1G8UHK9_9RHOB</name>
<dbReference type="STRING" id="555512.SAMN04487993_10426"/>
<evidence type="ECO:0000313" key="2">
    <source>
        <dbReference type="Proteomes" id="UP000199093"/>
    </source>
</evidence>
<dbReference type="EMBL" id="FNEJ01000042">
    <property type="protein sequence ID" value="SDJ53346.1"/>
    <property type="molecule type" value="Genomic_DNA"/>
</dbReference>
<sequence>MTNPLQIERKLTDKKMSKMSIYNGVAYFAATPDRPFDTADTINSQAKQIFARVEERLAMVGSTKADLLFVTIILSDKSYLTQFNELWEAWFEGVTPPSRACLFAELTNPDMKIEFIMHARAGDAA</sequence>
<keyword evidence="2" id="KW-1185">Reference proteome</keyword>
<evidence type="ECO:0000313" key="1">
    <source>
        <dbReference type="EMBL" id="SDJ53346.1"/>
    </source>
</evidence>
<dbReference type="AlphaFoldDB" id="A0A1G8UHK9"/>
<dbReference type="InterPro" id="IPR035959">
    <property type="entry name" value="RutC-like_sf"/>
</dbReference>
<accession>A0A1G8UHK9</accession>
<proteinExistence type="predicted"/>
<dbReference type="OrthoDB" id="9803101at2"/>
<dbReference type="PANTHER" id="PTHR47328">
    <property type="match status" value="1"/>
</dbReference>
<dbReference type="InterPro" id="IPR006175">
    <property type="entry name" value="YjgF/YER057c/UK114"/>
</dbReference>
<dbReference type="InterPro" id="IPR035709">
    <property type="entry name" value="YoaB-like"/>
</dbReference>